<gene>
    <name evidence="1" type="ORF">ACFPZP_10695</name>
</gene>
<sequence>MVASWRAVTPDDYAVRVKALGAGEKMESDVAKYDIVTTWRGGMASQTCCHSCIVGEILQPSHGQVIHADEPEPLGGKGRAANPQELLLAAFNACMTAAFVHEASRENIGLTSLEIQTWGELSTGIPVSCKPSTRNVPGRIQYIIHVSGAGNISQYEHLHRRVITLSPNRWLLSQNMTIEGNLVVT</sequence>
<evidence type="ECO:0000313" key="1">
    <source>
        <dbReference type="EMBL" id="MFC6121517.1"/>
    </source>
</evidence>
<reference evidence="2" key="1">
    <citation type="journal article" date="2019" name="Int. J. Syst. Evol. Microbiol.">
        <title>The Global Catalogue of Microorganisms (GCM) 10K type strain sequencing project: providing services to taxonomists for standard genome sequencing and annotation.</title>
        <authorList>
            <consortium name="The Broad Institute Genomics Platform"/>
            <consortium name="The Broad Institute Genome Sequencing Center for Infectious Disease"/>
            <person name="Wu L."/>
            <person name="Ma J."/>
        </authorList>
    </citation>
    <scope>NUCLEOTIDE SEQUENCE [LARGE SCALE GENOMIC DNA]</scope>
    <source>
        <strain evidence="2">JCM30009</strain>
    </source>
</reference>
<dbReference type="InterPro" id="IPR036102">
    <property type="entry name" value="OsmC/Ohrsf"/>
</dbReference>
<evidence type="ECO:0000313" key="2">
    <source>
        <dbReference type="Proteomes" id="UP001596169"/>
    </source>
</evidence>
<name>A0ABW1PZJ4_9ENTR</name>
<protein>
    <submittedName>
        <fullName evidence="1">OsmC family protein</fullName>
        <ecNumber evidence="1">1.11.1.-</ecNumber>
    </submittedName>
</protein>
<dbReference type="GO" id="GO:0004601">
    <property type="term" value="F:peroxidase activity"/>
    <property type="evidence" value="ECO:0007669"/>
    <property type="project" value="UniProtKB-KW"/>
</dbReference>
<dbReference type="RefSeq" id="WP_378108913.1">
    <property type="nucleotide sequence ID" value="NZ_JBHSRG010000005.1"/>
</dbReference>
<keyword evidence="1" id="KW-0575">Peroxidase</keyword>
<keyword evidence="1" id="KW-0560">Oxidoreductase</keyword>
<dbReference type="InterPro" id="IPR003718">
    <property type="entry name" value="OsmC/Ohr_fam"/>
</dbReference>
<dbReference type="Pfam" id="PF02566">
    <property type="entry name" value="OsmC"/>
    <property type="match status" value="1"/>
</dbReference>
<proteinExistence type="predicted"/>
<dbReference type="EC" id="1.11.1.-" evidence="1"/>
<keyword evidence="2" id="KW-1185">Reference proteome</keyword>
<dbReference type="Gene3D" id="3.30.300.20">
    <property type="match status" value="1"/>
</dbReference>
<dbReference type="InterPro" id="IPR015946">
    <property type="entry name" value="KH_dom-like_a/b"/>
</dbReference>
<dbReference type="Proteomes" id="UP001596169">
    <property type="component" value="Unassembled WGS sequence"/>
</dbReference>
<comment type="caution">
    <text evidence="1">The sequence shown here is derived from an EMBL/GenBank/DDBJ whole genome shotgun (WGS) entry which is preliminary data.</text>
</comment>
<organism evidence="1 2">
    <name type="scientific">Citrobacter bitternis</name>
    <dbReference type="NCBI Taxonomy" id="1585982"/>
    <lineage>
        <taxon>Bacteria</taxon>
        <taxon>Pseudomonadati</taxon>
        <taxon>Pseudomonadota</taxon>
        <taxon>Gammaproteobacteria</taxon>
        <taxon>Enterobacterales</taxon>
        <taxon>Enterobacteriaceae</taxon>
        <taxon>Citrobacter</taxon>
    </lineage>
</organism>
<accession>A0ABW1PZJ4</accession>
<dbReference type="EMBL" id="JBHSRG010000005">
    <property type="protein sequence ID" value="MFC6121517.1"/>
    <property type="molecule type" value="Genomic_DNA"/>
</dbReference>
<dbReference type="SUPFAM" id="SSF82784">
    <property type="entry name" value="OsmC-like"/>
    <property type="match status" value="1"/>
</dbReference>